<evidence type="ECO:0000256" key="2">
    <source>
        <dbReference type="ARBA" id="ARBA00001947"/>
    </source>
</evidence>
<keyword evidence="7" id="KW-0482">Metalloprotease</keyword>
<gene>
    <name evidence="19" type="ORF">PJIAN_2108</name>
</gene>
<dbReference type="GO" id="GO:0005829">
    <property type="term" value="C:cytosol"/>
    <property type="evidence" value="ECO:0007669"/>
    <property type="project" value="TreeGrafter"/>
</dbReference>
<dbReference type="InterPro" id="IPR011650">
    <property type="entry name" value="Peptidase_M20_dimer"/>
</dbReference>
<evidence type="ECO:0000256" key="6">
    <source>
        <dbReference type="ARBA" id="ARBA00022833"/>
    </source>
</evidence>
<dbReference type="PRINTS" id="PR00934">
    <property type="entry name" value="XHISDIPTASE"/>
</dbReference>
<dbReference type="RefSeq" id="WP_068702953.1">
    <property type="nucleotide sequence ID" value="NZ_BDCR01000002.1"/>
</dbReference>
<keyword evidence="4" id="KW-0479">Metal-binding</keyword>
<protein>
    <recommendedName>
        <fullName evidence="13">Cytosol non-specific dipeptidase</fullName>
        <ecNumber evidence="10">3.4.13.18</ecNumber>
    </recommendedName>
    <alternativeName>
        <fullName evidence="16">Aminoacyl-histidine dipeptidase</fullName>
    </alternativeName>
    <alternativeName>
        <fullName evidence="15">Beta-alanyl-histidine dipeptidase</fullName>
    </alternativeName>
    <alternativeName>
        <fullName evidence="14">Carnosinase</fullName>
    </alternativeName>
    <alternativeName>
        <fullName evidence="11">Peptidase D</fullName>
    </alternativeName>
    <alternativeName>
        <fullName evidence="17">Xaa-His dipeptidase</fullName>
    </alternativeName>
</protein>
<dbReference type="AlphaFoldDB" id="A0A161LUD7"/>
<reference evidence="20" key="2">
    <citation type="journal article" date="2017" name="Genome Announc.">
        <title>Draft genome sequence of Paludibacter jiangxiensis NM7(T), a propionate-producing fermentative bacterium.</title>
        <authorList>
            <person name="Qiu Y.-L."/>
            <person name="Tourlousse D.M."/>
            <person name="Matsuura N."/>
            <person name="Ohashi A."/>
            <person name="Sekiguchi Y."/>
        </authorList>
    </citation>
    <scope>NUCLEOTIDE SEQUENCE [LARGE SCALE GENOMIC DNA]</scope>
    <source>
        <strain evidence="20">NM7</strain>
    </source>
</reference>
<evidence type="ECO:0000256" key="14">
    <source>
        <dbReference type="ARBA" id="ARBA00075285"/>
    </source>
</evidence>
<evidence type="ECO:0000256" key="8">
    <source>
        <dbReference type="ARBA" id="ARBA00023285"/>
    </source>
</evidence>
<dbReference type="FunFam" id="3.40.630.10:FF:000018">
    <property type="entry name" value="Aminoacyl-histidine dipeptidase PepD"/>
    <property type="match status" value="1"/>
</dbReference>
<dbReference type="PANTHER" id="PTHR43501">
    <property type="entry name" value="CYTOSOL NON-SPECIFIC DIPEPTIDASE"/>
    <property type="match status" value="1"/>
</dbReference>
<dbReference type="GO" id="GO:0070573">
    <property type="term" value="F:metallodipeptidase activity"/>
    <property type="evidence" value="ECO:0007669"/>
    <property type="project" value="TreeGrafter"/>
</dbReference>
<dbReference type="InterPro" id="IPR002933">
    <property type="entry name" value="Peptidase_M20"/>
</dbReference>
<evidence type="ECO:0000259" key="18">
    <source>
        <dbReference type="Pfam" id="PF07687"/>
    </source>
</evidence>
<proteinExistence type="inferred from homology"/>
<evidence type="ECO:0000256" key="15">
    <source>
        <dbReference type="ARBA" id="ARBA00076004"/>
    </source>
</evidence>
<keyword evidence="5" id="KW-0378">Hydrolase</keyword>
<dbReference type="GO" id="GO:0006508">
    <property type="term" value="P:proteolysis"/>
    <property type="evidence" value="ECO:0007669"/>
    <property type="project" value="UniProtKB-KW"/>
</dbReference>
<evidence type="ECO:0000313" key="20">
    <source>
        <dbReference type="Proteomes" id="UP000076586"/>
    </source>
</evidence>
<dbReference type="PIRSF" id="PIRSF016599">
    <property type="entry name" value="Xaa-His_dipept"/>
    <property type="match status" value="1"/>
</dbReference>
<dbReference type="STRING" id="681398.PJIAN_2108"/>
<accession>A0A161LUD7</accession>
<dbReference type="SUPFAM" id="SSF53187">
    <property type="entry name" value="Zn-dependent exopeptidases"/>
    <property type="match status" value="1"/>
</dbReference>
<evidence type="ECO:0000256" key="16">
    <source>
        <dbReference type="ARBA" id="ARBA00077688"/>
    </source>
</evidence>
<evidence type="ECO:0000256" key="17">
    <source>
        <dbReference type="ARBA" id="ARBA00078074"/>
    </source>
</evidence>
<evidence type="ECO:0000313" key="19">
    <source>
        <dbReference type="EMBL" id="GAT62549.1"/>
    </source>
</evidence>
<evidence type="ECO:0000256" key="9">
    <source>
        <dbReference type="ARBA" id="ARBA00036421"/>
    </source>
</evidence>
<dbReference type="PANTHER" id="PTHR43501:SF1">
    <property type="entry name" value="CYTOSOL NON-SPECIFIC DIPEPTIDASE"/>
    <property type="match status" value="1"/>
</dbReference>
<dbReference type="Pfam" id="PF01546">
    <property type="entry name" value="Peptidase_M20"/>
    <property type="match status" value="1"/>
</dbReference>
<evidence type="ECO:0000256" key="13">
    <source>
        <dbReference type="ARBA" id="ARBA00071271"/>
    </source>
</evidence>
<evidence type="ECO:0000256" key="12">
    <source>
        <dbReference type="ARBA" id="ARBA00061423"/>
    </source>
</evidence>
<keyword evidence="6" id="KW-0862">Zinc</keyword>
<dbReference type="NCBIfam" id="TIGR01893">
    <property type="entry name" value="aa-his-dipept"/>
    <property type="match status" value="1"/>
</dbReference>
<evidence type="ECO:0000256" key="7">
    <source>
        <dbReference type="ARBA" id="ARBA00023049"/>
    </source>
</evidence>
<dbReference type="Gene3D" id="3.40.630.10">
    <property type="entry name" value="Zn peptidases"/>
    <property type="match status" value="2"/>
</dbReference>
<dbReference type="Pfam" id="PF07687">
    <property type="entry name" value="M20_dimer"/>
    <property type="match status" value="1"/>
</dbReference>
<evidence type="ECO:0000256" key="5">
    <source>
        <dbReference type="ARBA" id="ARBA00022801"/>
    </source>
</evidence>
<dbReference type="CDD" id="cd03890">
    <property type="entry name" value="M20_pepD"/>
    <property type="match status" value="1"/>
</dbReference>
<dbReference type="GO" id="GO:0046872">
    <property type="term" value="F:metal ion binding"/>
    <property type="evidence" value="ECO:0007669"/>
    <property type="project" value="UniProtKB-KW"/>
</dbReference>
<evidence type="ECO:0000256" key="3">
    <source>
        <dbReference type="ARBA" id="ARBA00022670"/>
    </source>
</evidence>
<evidence type="ECO:0000256" key="1">
    <source>
        <dbReference type="ARBA" id="ARBA00001941"/>
    </source>
</evidence>
<reference evidence="20" key="1">
    <citation type="submission" date="2016-04" db="EMBL/GenBank/DDBJ databases">
        <title>Draft genome sequence of Paludibacter jiangxiensis strain NM7.</title>
        <authorList>
            <person name="Qiu Y."/>
            <person name="Matsuura N."/>
            <person name="Ohashi A."/>
            <person name="Tourlousse M.D."/>
            <person name="Sekiguchi Y."/>
        </authorList>
    </citation>
    <scope>NUCLEOTIDE SEQUENCE [LARGE SCALE GENOMIC DNA]</scope>
    <source>
        <strain evidence="20">NM7</strain>
    </source>
</reference>
<dbReference type="EMBL" id="BDCR01000002">
    <property type="protein sequence ID" value="GAT62549.1"/>
    <property type="molecule type" value="Genomic_DNA"/>
</dbReference>
<dbReference type="EC" id="3.4.13.18" evidence="10"/>
<comment type="caution">
    <text evidence="19">The sequence shown here is derived from an EMBL/GenBank/DDBJ whole genome shotgun (WGS) entry which is preliminary data.</text>
</comment>
<comment type="cofactor">
    <cofactor evidence="2">
        <name>Zn(2+)</name>
        <dbReference type="ChEBI" id="CHEBI:29105"/>
    </cofactor>
</comment>
<keyword evidence="20" id="KW-1185">Reference proteome</keyword>
<comment type="cofactor">
    <cofactor evidence="1">
        <name>Co(2+)</name>
        <dbReference type="ChEBI" id="CHEBI:48828"/>
    </cofactor>
</comment>
<organism evidence="19 20">
    <name type="scientific">Paludibacter jiangxiensis</name>
    <dbReference type="NCBI Taxonomy" id="681398"/>
    <lineage>
        <taxon>Bacteria</taxon>
        <taxon>Pseudomonadati</taxon>
        <taxon>Bacteroidota</taxon>
        <taxon>Bacteroidia</taxon>
        <taxon>Bacteroidales</taxon>
        <taxon>Paludibacteraceae</taxon>
        <taxon>Paludibacter</taxon>
    </lineage>
</organism>
<dbReference type="OrthoDB" id="9773892at2"/>
<evidence type="ECO:0000256" key="11">
    <source>
        <dbReference type="ARBA" id="ARBA00044252"/>
    </source>
</evidence>
<dbReference type="FunFam" id="3.40.630.10:FF:000015">
    <property type="entry name" value="Aminoacyl-histidine dipeptidase PepD"/>
    <property type="match status" value="1"/>
</dbReference>
<evidence type="ECO:0000256" key="4">
    <source>
        <dbReference type="ARBA" id="ARBA00022723"/>
    </source>
</evidence>
<evidence type="ECO:0000256" key="10">
    <source>
        <dbReference type="ARBA" id="ARBA00038976"/>
    </source>
</evidence>
<name>A0A161LUD7_9BACT</name>
<comment type="catalytic activity">
    <reaction evidence="9">
        <text>Hydrolysis of dipeptides, preferentially hydrophobic dipeptides including prolyl amino acids.</text>
        <dbReference type="EC" id="3.4.13.18"/>
    </reaction>
</comment>
<keyword evidence="3" id="KW-0645">Protease</keyword>
<dbReference type="InterPro" id="IPR001160">
    <property type="entry name" value="Peptidase_M20C"/>
</dbReference>
<comment type="similarity">
    <text evidence="12">Belongs to the peptidase M20C family.</text>
</comment>
<feature type="domain" description="Peptidase M20 dimerisation" evidence="18">
    <location>
        <begin position="199"/>
        <end position="279"/>
    </location>
</feature>
<sequence>MSVFNDLEPKLLWSFFDEIRQVPRPSKKEGKIIAYLKAIGEKLGVETTVDSAGNVVMRKGATAGKEKSPAVILQAHVDMVCEKNSDVTHDFENDPIDIFIEDNWLKAKGTTLGADNGIGIAAALAVLASDTIEHGPIECLFTVDEETGLTGAAALSATALKGSVLLNLDSEEDGEIFIGCAGGIDTVATLAYTPVMAPKNYFWATISVKGLKGGHSGDDIEKGLGNANKILNRFLWQQARKTELRLADFNGGNLRNAIAREAHALIGIPFDQKEQLRIDFNHYITDVEGELLLKEPGICLELESEEAPTTVVDKKTSDLLLNALYACPHGVIRMSDELPGLVETSTNLASVKFDGNNNIVITTSQRSSIESAKHNVAAMVNSVFTLAGALVKHGEGYPGWKPNPNSPVVKVTVDAYERLFGDVPHVRAIHAGLECGLFLEKYPHWDMVSFGPTIRGAHSPFERLDIEATQKFWKLLVDVLKTI</sequence>
<dbReference type="Proteomes" id="UP000076586">
    <property type="component" value="Unassembled WGS sequence"/>
</dbReference>
<keyword evidence="8" id="KW-0170">Cobalt</keyword>